<dbReference type="InterPro" id="IPR045397">
    <property type="entry name" value="TumE-like"/>
</dbReference>
<dbReference type="AlphaFoldDB" id="A0A1E3XAI0"/>
<evidence type="ECO:0000313" key="2">
    <source>
        <dbReference type="Proteomes" id="UP000094056"/>
    </source>
</evidence>
<sequence length="140" mass="16611">MNPFQSLREYEEFIYTLKQRHQSVQRSTLIVARRGKRTAIVLGEITFAKGYRITLRERISFDVERVVIESYGYELWCHGEKFAWYDSQPHTNDPNLVVTNPHHKHIPPNIKHNRAPAPDMHFDQPNLQFLIQEIESLLKK</sequence>
<accession>A0A1E3XAI0</accession>
<dbReference type="Pfam" id="PF20126">
    <property type="entry name" value="TumE"/>
    <property type="match status" value="1"/>
</dbReference>
<name>A0A1E3XAI0_9BACT</name>
<reference evidence="1 2" key="1">
    <citation type="submission" date="2016-07" db="EMBL/GenBank/DDBJ databases">
        <title>Draft genome of Scalindua rubra, obtained from a brine-seawater interface in the Red Sea, sheds light on salt adaptation in anammox bacteria.</title>
        <authorList>
            <person name="Speth D.R."/>
            <person name="Lagkouvardos I."/>
            <person name="Wang Y."/>
            <person name="Qian P.-Y."/>
            <person name="Dutilh B.E."/>
            <person name="Jetten M.S."/>
        </authorList>
    </citation>
    <scope>NUCLEOTIDE SEQUENCE [LARGE SCALE GENOMIC DNA]</scope>
    <source>
        <strain evidence="1">BSI-1</strain>
    </source>
</reference>
<proteinExistence type="predicted"/>
<organism evidence="1 2">
    <name type="scientific">Candidatus Scalindua rubra</name>
    <dbReference type="NCBI Taxonomy" id="1872076"/>
    <lineage>
        <taxon>Bacteria</taxon>
        <taxon>Pseudomonadati</taxon>
        <taxon>Planctomycetota</taxon>
        <taxon>Candidatus Brocadiia</taxon>
        <taxon>Candidatus Brocadiales</taxon>
        <taxon>Candidatus Scalinduaceae</taxon>
        <taxon>Candidatus Scalindua</taxon>
    </lineage>
</organism>
<gene>
    <name evidence="1" type="ORF">SCARUB_02262</name>
</gene>
<dbReference type="Proteomes" id="UP000094056">
    <property type="component" value="Unassembled WGS sequence"/>
</dbReference>
<dbReference type="EMBL" id="MAYW01000055">
    <property type="protein sequence ID" value="ODS32610.1"/>
    <property type="molecule type" value="Genomic_DNA"/>
</dbReference>
<comment type="caution">
    <text evidence="1">The sequence shown here is derived from an EMBL/GenBank/DDBJ whole genome shotgun (WGS) entry which is preliminary data.</text>
</comment>
<evidence type="ECO:0000313" key="1">
    <source>
        <dbReference type="EMBL" id="ODS32610.1"/>
    </source>
</evidence>
<protein>
    <submittedName>
        <fullName evidence="1">Uncharacterized protein</fullName>
    </submittedName>
</protein>